<evidence type="ECO:0000313" key="1">
    <source>
        <dbReference type="EMBL" id="JAH25638.1"/>
    </source>
</evidence>
<dbReference type="EMBL" id="GBXM01082939">
    <property type="protein sequence ID" value="JAH25638.1"/>
    <property type="molecule type" value="Transcribed_RNA"/>
</dbReference>
<proteinExistence type="predicted"/>
<organism evidence="1">
    <name type="scientific">Anguilla anguilla</name>
    <name type="common">European freshwater eel</name>
    <name type="synonym">Muraena anguilla</name>
    <dbReference type="NCBI Taxonomy" id="7936"/>
    <lineage>
        <taxon>Eukaryota</taxon>
        <taxon>Metazoa</taxon>
        <taxon>Chordata</taxon>
        <taxon>Craniata</taxon>
        <taxon>Vertebrata</taxon>
        <taxon>Euteleostomi</taxon>
        <taxon>Actinopterygii</taxon>
        <taxon>Neopterygii</taxon>
        <taxon>Teleostei</taxon>
        <taxon>Anguilliformes</taxon>
        <taxon>Anguillidae</taxon>
        <taxon>Anguilla</taxon>
    </lineage>
</organism>
<name>A0A0E9RBA6_ANGAN</name>
<reference evidence="1" key="1">
    <citation type="submission" date="2014-11" db="EMBL/GenBank/DDBJ databases">
        <authorList>
            <person name="Amaro Gonzalez C."/>
        </authorList>
    </citation>
    <scope>NUCLEOTIDE SEQUENCE</scope>
</reference>
<dbReference type="AlphaFoldDB" id="A0A0E9RBA6"/>
<protein>
    <submittedName>
        <fullName evidence="1">Uncharacterized protein</fullName>
    </submittedName>
</protein>
<reference evidence="1" key="2">
    <citation type="journal article" date="2015" name="Fish Shellfish Immunol.">
        <title>Early steps in the European eel (Anguilla anguilla)-Vibrio vulnificus interaction in the gills: Role of the RtxA13 toxin.</title>
        <authorList>
            <person name="Callol A."/>
            <person name="Pajuelo D."/>
            <person name="Ebbesson L."/>
            <person name="Teles M."/>
            <person name="MacKenzie S."/>
            <person name="Amaro C."/>
        </authorList>
    </citation>
    <scope>NUCLEOTIDE SEQUENCE</scope>
</reference>
<accession>A0A0E9RBA6</accession>
<sequence length="42" mass="4965">MSQTDTQLEAQRSCLLHESLQGALLSLIHMYFREDRASNWQR</sequence>